<sequence>MASIQTLERRIALLEARLNELEGGYGESIYAMRREQICQRIILERIAVTGGADAGVSGEEIDQVLDE</sequence>
<reference evidence="1" key="1">
    <citation type="submission" date="2021-07" db="EMBL/GenBank/DDBJ databases">
        <title>Candidatus Kaistella beijingensis sp. nov. isolated from a municipal wastewater treatment plant is involved in sludge foaming.</title>
        <authorList>
            <person name="Song Y."/>
            <person name="Liu S.-J."/>
        </authorList>
    </citation>
    <scope>NUCLEOTIDE SEQUENCE</scope>
    <source>
        <strain evidence="1">DSM 43998</strain>
    </source>
</reference>
<evidence type="ECO:0000313" key="1">
    <source>
        <dbReference type="EMBL" id="QXQ14048.1"/>
    </source>
</evidence>
<dbReference type="EMBL" id="CP079105">
    <property type="protein sequence ID" value="QXQ14048.1"/>
    <property type="molecule type" value="Genomic_DNA"/>
</dbReference>
<name>A0ABX8S868_9ACTN</name>
<gene>
    <name evidence="1" type="ORF">KV203_00835</name>
</gene>
<proteinExistence type="predicted"/>
<evidence type="ECO:0000313" key="2">
    <source>
        <dbReference type="Proteomes" id="UP000887023"/>
    </source>
</evidence>
<protein>
    <submittedName>
        <fullName evidence="1">Uncharacterized protein</fullName>
    </submittedName>
</protein>
<dbReference type="RefSeq" id="WP_066474610.1">
    <property type="nucleotide sequence ID" value="NZ_CBCRUZ010000010.1"/>
</dbReference>
<accession>A0ABX8S868</accession>
<keyword evidence="2" id="KW-1185">Reference proteome</keyword>
<organism evidence="1 2">
    <name type="scientific">Skermania pinensis</name>
    <dbReference type="NCBI Taxonomy" id="39122"/>
    <lineage>
        <taxon>Bacteria</taxon>
        <taxon>Bacillati</taxon>
        <taxon>Actinomycetota</taxon>
        <taxon>Actinomycetes</taxon>
        <taxon>Mycobacteriales</taxon>
        <taxon>Gordoniaceae</taxon>
        <taxon>Skermania</taxon>
    </lineage>
</organism>
<dbReference type="Proteomes" id="UP000887023">
    <property type="component" value="Chromosome"/>
</dbReference>